<dbReference type="GO" id="GO:0004525">
    <property type="term" value="F:ribonuclease III activity"/>
    <property type="evidence" value="ECO:0007669"/>
    <property type="project" value="InterPro"/>
</dbReference>
<comment type="caution">
    <text evidence="4">The sequence shown here is derived from an EMBL/GenBank/DDBJ whole genome shotgun (WGS) entry which is preliminary data.</text>
</comment>
<evidence type="ECO:0000256" key="2">
    <source>
        <dbReference type="SAM" id="MobiDB-lite"/>
    </source>
</evidence>
<dbReference type="EMBL" id="SFCI01000118">
    <property type="protein sequence ID" value="TFY82340.1"/>
    <property type="molecule type" value="Genomic_DNA"/>
</dbReference>
<dbReference type="PANTHER" id="PTHR11207">
    <property type="entry name" value="RIBONUCLEASE III"/>
    <property type="match status" value="1"/>
</dbReference>
<dbReference type="InterPro" id="IPR036389">
    <property type="entry name" value="RNase_III_sf"/>
</dbReference>
<feature type="region of interest" description="Disordered" evidence="2">
    <location>
        <begin position="197"/>
        <end position="225"/>
    </location>
</feature>
<gene>
    <name evidence="4" type="ORF">EWM64_g1673</name>
</gene>
<dbReference type="InterPro" id="IPR000999">
    <property type="entry name" value="RNase_III_dom"/>
</dbReference>
<name>A0A4Z0A774_9AGAM</name>
<dbReference type="Proteomes" id="UP000298061">
    <property type="component" value="Unassembled WGS sequence"/>
</dbReference>
<dbReference type="CDD" id="cd00593">
    <property type="entry name" value="RIBOc"/>
    <property type="match status" value="1"/>
</dbReference>
<dbReference type="GO" id="GO:0005634">
    <property type="term" value="C:nucleus"/>
    <property type="evidence" value="ECO:0007669"/>
    <property type="project" value="TreeGrafter"/>
</dbReference>
<dbReference type="SUPFAM" id="SSF69065">
    <property type="entry name" value="RNase III domain-like"/>
    <property type="match status" value="1"/>
</dbReference>
<dbReference type="SMART" id="SM00535">
    <property type="entry name" value="RIBOc"/>
    <property type="match status" value="1"/>
</dbReference>
<proteinExistence type="predicted"/>
<feature type="domain" description="RNase III" evidence="3">
    <location>
        <begin position="49"/>
        <end position="160"/>
    </location>
</feature>
<dbReference type="OrthoDB" id="416741at2759"/>
<evidence type="ECO:0000259" key="3">
    <source>
        <dbReference type="PROSITE" id="PS50142"/>
    </source>
</evidence>
<accession>A0A4Z0A774</accession>
<dbReference type="GO" id="GO:0006396">
    <property type="term" value="P:RNA processing"/>
    <property type="evidence" value="ECO:0007669"/>
    <property type="project" value="InterPro"/>
</dbReference>
<organism evidence="4 5">
    <name type="scientific">Hericium alpestre</name>
    <dbReference type="NCBI Taxonomy" id="135208"/>
    <lineage>
        <taxon>Eukaryota</taxon>
        <taxon>Fungi</taxon>
        <taxon>Dikarya</taxon>
        <taxon>Basidiomycota</taxon>
        <taxon>Agaricomycotina</taxon>
        <taxon>Agaricomycetes</taxon>
        <taxon>Russulales</taxon>
        <taxon>Hericiaceae</taxon>
        <taxon>Hericium</taxon>
    </lineage>
</organism>
<evidence type="ECO:0000313" key="4">
    <source>
        <dbReference type="EMBL" id="TFY82340.1"/>
    </source>
</evidence>
<reference evidence="4 5" key="1">
    <citation type="submission" date="2019-02" db="EMBL/GenBank/DDBJ databases">
        <title>Genome sequencing of the rare red list fungi Hericium alpestre (H. flagellum).</title>
        <authorList>
            <person name="Buettner E."/>
            <person name="Kellner H."/>
        </authorList>
    </citation>
    <scope>NUCLEOTIDE SEQUENCE [LARGE SCALE GENOMIC DNA]</scope>
    <source>
        <strain evidence="4 5">DSM 108284</strain>
    </source>
</reference>
<sequence length="409" mass="45622">MPNLRKHSFGTILNSTIIAISAHDFDPCLPAIHARTWSNILWSQPGACRDGNERLEFIGDALMYLCLALELYEHFPAAPPGFMTEIRSPLATNLVFSLLAEKIDRRAAKKGSVLQPVAQLKRHAATMIGKQVRAQIPKNIVKAAADTMEMAIGALYIEKGFSAVREWVSTTYEPIIDVAVKAYDRCHDTDFYSVTNEKKRKRQISGNSDHAQQTKKQKLTPKSIRTRPFQENIYPAFVPESHASSSRHAGPSYTAQPDQPETEPMQPEIERIFIDLTNEDSDAGEEEDNSSGNNEEIDGPIFIDLTLSDDDDDDEDLYHAPRIRASSDMQIECSDDENNEVPVPRNLRPNDVDIGSSSEDHELDEVDDLCDASADEVEQSTAQAQIIKSRQDALRCASVSVLWSSETEC</sequence>
<dbReference type="Gene3D" id="1.10.1520.10">
    <property type="entry name" value="Ribonuclease III domain"/>
    <property type="match status" value="1"/>
</dbReference>
<keyword evidence="5" id="KW-1185">Reference proteome</keyword>
<dbReference type="PANTHER" id="PTHR11207:SF0">
    <property type="entry name" value="RIBONUCLEASE 3"/>
    <property type="match status" value="1"/>
</dbReference>
<dbReference type="GO" id="GO:0003725">
    <property type="term" value="F:double-stranded RNA binding"/>
    <property type="evidence" value="ECO:0007669"/>
    <property type="project" value="TreeGrafter"/>
</dbReference>
<dbReference type="GO" id="GO:0010468">
    <property type="term" value="P:regulation of gene expression"/>
    <property type="evidence" value="ECO:0007669"/>
    <property type="project" value="TreeGrafter"/>
</dbReference>
<feature type="compositionally biased region" description="Polar residues" evidence="2">
    <location>
        <begin position="242"/>
        <end position="259"/>
    </location>
</feature>
<keyword evidence="1" id="KW-0694">RNA-binding</keyword>
<dbReference type="PROSITE" id="PS50142">
    <property type="entry name" value="RNASE_3_2"/>
    <property type="match status" value="1"/>
</dbReference>
<dbReference type="AlphaFoldDB" id="A0A4Z0A774"/>
<dbReference type="STRING" id="135208.A0A4Z0A774"/>
<evidence type="ECO:0000313" key="5">
    <source>
        <dbReference type="Proteomes" id="UP000298061"/>
    </source>
</evidence>
<dbReference type="Pfam" id="PF00636">
    <property type="entry name" value="Ribonuclease_3"/>
    <property type="match status" value="1"/>
</dbReference>
<feature type="region of interest" description="Disordered" evidence="2">
    <location>
        <begin position="240"/>
        <end position="263"/>
    </location>
</feature>
<protein>
    <recommendedName>
        <fullName evidence="3">RNase III domain-containing protein</fullName>
    </recommendedName>
</protein>
<evidence type="ECO:0000256" key="1">
    <source>
        <dbReference type="ARBA" id="ARBA00022884"/>
    </source>
</evidence>